<evidence type="ECO:0000256" key="4">
    <source>
        <dbReference type="ARBA" id="ARBA00022729"/>
    </source>
</evidence>
<keyword evidence="7" id="KW-1185">Reference proteome</keyword>
<feature type="chain" id="PRO_5018652725" evidence="5">
    <location>
        <begin position="20"/>
        <end position="503"/>
    </location>
</feature>
<evidence type="ECO:0000313" key="6">
    <source>
        <dbReference type="EMBL" id="RWR82927.1"/>
    </source>
</evidence>
<dbReference type="AlphaFoldDB" id="A0A3S4NXJ7"/>
<feature type="signal peptide" evidence="5">
    <location>
        <begin position="1"/>
        <end position="19"/>
    </location>
</feature>
<evidence type="ECO:0000256" key="2">
    <source>
        <dbReference type="ARBA" id="ARBA00005592"/>
    </source>
</evidence>
<dbReference type="SUPFAM" id="SSF50685">
    <property type="entry name" value="Barwin-like endoglucanases"/>
    <property type="match status" value="3"/>
</dbReference>
<keyword evidence="3" id="KW-0964">Secreted</keyword>
<dbReference type="Proteomes" id="UP000283530">
    <property type="component" value="Unassembled WGS sequence"/>
</dbReference>
<evidence type="ECO:0000256" key="5">
    <source>
        <dbReference type="SAM" id="SignalP"/>
    </source>
</evidence>
<dbReference type="GO" id="GO:0005576">
    <property type="term" value="C:extracellular region"/>
    <property type="evidence" value="ECO:0007669"/>
    <property type="project" value="UniProtKB-SubCell"/>
</dbReference>
<proteinExistence type="inferred from homology"/>
<dbReference type="OrthoDB" id="406505at2759"/>
<reference evidence="6 7" key="1">
    <citation type="journal article" date="2019" name="Nat. Plants">
        <title>Stout camphor tree genome fills gaps in understanding of flowering plant genome evolution.</title>
        <authorList>
            <person name="Chaw S.M."/>
            <person name="Liu Y.C."/>
            <person name="Wu Y.W."/>
            <person name="Wang H.Y."/>
            <person name="Lin C.I."/>
            <person name="Wu C.S."/>
            <person name="Ke H.M."/>
            <person name="Chang L.Y."/>
            <person name="Hsu C.Y."/>
            <person name="Yang H.T."/>
            <person name="Sudianto E."/>
            <person name="Hsu M.H."/>
            <person name="Wu K.P."/>
            <person name="Wang L.N."/>
            <person name="Leebens-Mack J.H."/>
            <person name="Tsai I.J."/>
        </authorList>
    </citation>
    <scope>NUCLEOTIDE SEQUENCE [LARGE SCALE GENOMIC DNA]</scope>
    <source>
        <strain evidence="7">cv. Chaw 1501</strain>
        <tissue evidence="6">Young leaves</tissue>
    </source>
</reference>
<comment type="subcellular location">
    <subcellularLocation>
        <location evidence="1">Secreted</location>
    </subcellularLocation>
</comment>
<evidence type="ECO:0000256" key="3">
    <source>
        <dbReference type="ARBA" id="ARBA00022525"/>
    </source>
</evidence>
<dbReference type="PANTHER" id="PTHR33191">
    <property type="entry name" value="RIPENING-RELATED PROTEIN 2-RELATED"/>
    <property type="match status" value="1"/>
</dbReference>
<evidence type="ECO:0000313" key="7">
    <source>
        <dbReference type="Proteomes" id="UP000283530"/>
    </source>
</evidence>
<keyword evidence="4 5" id="KW-0732">Signal</keyword>
<evidence type="ECO:0000256" key="1">
    <source>
        <dbReference type="ARBA" id="ARBA00004613"/>
    </source>
</evidence>
<comment type="caution">
    <text evidence="6">The sequence shown here is derived from an EMBL/GenBank/DDBJ whole genome shotgun (WGS) entry which is preliminary data.</text>
</comment>
<organism evidence="6 7">
    <name type="scientific">Cinnamomum micranthum f. kanehirae</name>
    <dbReference type="NCBI Taxonomy" id="337451"/>
    <lineage>
        <taxon>Eukaryota</taxon>
        <taxon>Viridiplantae</taxon>
        <taxon>Streptophyta</taxon>
        <taxon>Embryophyta</taxon>
        <taxon>Tracheophyta</taxon>
        <taxon>Spermatophyta</taxon>
        <taxon>Magnoliopsida</taxon>
        <taxon>Magnoliidae</taxon>
        <taxon>Laurales</taxon>
        <taxon>Lauraceae</taxon>
        <taxon>Cinnamomum</taxon>
    </lineage>
</organism>
<protein>
    <submittedName>
        <fullName evidence="6">Barwin-related endoglucanase</fullName>
    </submittedName>
</protein>
<gene>
    <name evidence="6" type="ORF">CKAN_01166700</name>
</gene>
<dbReference type="Gene3D" id="2.40.40.10">
    <property type="entry name" value="RlpA-like domain"/>
    <property type="match status" value="3"/>
</dbReference>
<comment type="similarity">
    <text evidence="2">Belongs to the kiwellin family.</text>
</comment>
<accession>A0A3S4NXJ7</accession>
<dbReference type="Pfam" id="PF24300">
    <property type="entry name" value="KWL1"/>
    <property type="match status" value="3"/>
</dbReference>
<dbReference type="CDD" id="cd22270">
    <property type="entry name" value="DPBB_kiwellin-like"/>
    <property type="match status" value="3"/>
</dbReference>
<dbReference type="EMBL" id="QPKB01000004">
    <property type="protein sequence ID" value="RWR82927.1"/>
    <property type="molecule type" value="Genomic_DNA"/>
</dbReference>
<dbReference type="InterPro" id="IPR036908">
    <property type="entry name" value="RlpA-like_sf"/>
</dbReference>
<dbReference type="PANTHER" id="PTHR33191:SF58">
    <property type="entry name" value="RIPENING-RELATED PROTEIN 1"/>
    <property type="match status" value="1"/>
</dbReference>
<dbReference type="InterPro" id="IPR039271">
    <property type="entry name" value="Kiwellin-like"/>
</dbReference>
<sequence>MASKSLVAVLLFSLLFVAGLNFGTCKPRKNLGKCSPSGYLPGKSGNCNKEHDSDCCVDGKMYPQYHCSPPITGNTGATMTINSFAKGGDGGGPSECDNKYHSDNELVVALSTGWYNGGSRCLNNIRINANGRSVLAKVVDECDSVHGCDSDHDFQPPCPNNIVDASPAVWKTLGIPKSQIGDYDITCATGLHFGTCNPRKRLGKCSPSGYLRGKSGNCNKENYSDCCVDGKMYPQYKCSPPITGDTSATMTINSFAKGGDGGGPSECDNQYHSDDELVVALSTGWYNGGSRCLNKIRINANGRSVLAKVVDECDSVNGCDSEHDFQPPCPNNIVDASPAVWKELGIPNPSGYLRGKSGNCNKENYSDCCVDGKMYPQYHCSPPITGDTSAAMTINSFAQGGDGGGPSECDNKYHSDNELVVALSTGWYNGGSRCLNNIRINANGRSVLAKVVDECDSVNGCDSDHDFQPPCPNNIVDASPAVWKALGIPKSQIGDYDITWSDA</sequence>
<name>A0A3S4NXJ7_9MAGN</name>